<keyword evidence="10 18" id="KW-1133">Transmembrane helix</keyword>
<evidence type="ECO:0000256" key="12">
    <source>
        <dbReference type="ARBA" id="ARBA00023008"/>
    </source>
</evidence>
<dbReference type="PROSITE" id="PS50857">
    <property type="entry name" value="COX2_CUA"/>
    <property type="match status" value="1"/>
</dbReference>
<evidence type="ECO:0000256" key="13">
    <source>
        <dbReference type="ARBA" id="ARBA00023136"/>
    </source>
</evidence>
<keyword evidence="11 15" id="KW-0408">Iron</keyword>
<proteinExistence type="inferred from homology"/>
<dbReference type="Gene3D" id="2.60.40.420">
    <property type="entry name" value="Cupredoxins - blue copper proteins"/>
    <property type="match status" value="1"/>
</dbReference>
<feature type="domain" description="Cytochrome c" evidence="21">
    <location>
        <begin position="243"/>
        <end position="327"/>
    </location>
</feature>
<evidence type="ECO:0000256" key="3">
    <source>
        <dbReference type="ARBA" id="ARBA00022448"/>
    </source>
</evidence>
<dbReference type="PROSITE" id="PS50999">
    <property type="entry name" value="COX2_TM"/>
    <property type="match status" value="1"/>
</dbReference>
<evidence type="ECO:0000256" key="15">
    <source>
        <dbReference type="PROSITE-ProRule" id="PRU00433"/>
    </source>
</evidence>
<dbReference type="PANTHER" id="PTHR22888:SF9">
    <property type="entry name" value="CYTOCHROME C OXIDASE SUBUNIT 2"/>
    <property type="match status" value="1"/>
</dbReference>
<dbReference type="NCBIfam" id="TIGR02866">
    <property type="entry name" value="CoxB"/>
    <property type="match status" value="1"/>
</dbReference>
<dbReference type="SUPFAM" id="SSF49503">
    <property type="entry name" value="Cupredoxins"/>
    <property type="match status" value="1"/>
</dbReference>
<dbReference type="PROSITE" id="PS00078">
    <property type="entry name" value="COX2"/>
    <property type="match status" value="1"/>
</dbReference>
<name>A0A6S6SS20_9BACT</name>
<gene>
    <name evidence="22" type="ORF">HELGO_WM163</name>
</gene>
<dbReference type="InterPro" id="IPR009056">
    <property type="entry name" value="Cyt_c-like_dom"/>
</dbReference>
<feature type="domain" description="Cytochrome oxidase subunit II copper A binding" evidence="19">
    <location>
        <begin position="102"/>
        <end position="231"/>
    </location>
</feature>
<dbReference type="InterPro" id="IPR045187">
    <property type="entry name" value="CcO_II"/>
</dbReference>
<comment type="cofactor">
    <cofactor evidence="17">
        <name>Cu cation</name>
        <dbReference type="ChEBI" id="CHEBI:23378"/>
    </cofactor>
    <text evidence="17">Binds a copper A center.</text>
</comment>
<dbReference type="Pfam" id="PF02790">
    <property type="entry name" value="COX2_TM"/>
    <property type="match status" value="1"/>
</dbReference>
<organism evidence="22">
    <name type="scientific">uncultured Sulfurovum sp</name>
    <dbReference type="NCBI Taxonomy" id="269237"/>
    <lineage>
        <taxon>Bacteria</taxon>
        <taxon>Pseudomonadati</taxon>
        <taxon>Campylobacterota</taxon>
        <taxon>Epsilonproteobacteria</taxon>
        <taxon>Campylobacterales</taxon>
        <taxon>Sulfurovaceae</taxon>
        <taxon>Sulfurovum</taxon>
        <taxon>environmental samples</taxon>
    </lineage>
</organism>
<evidence type="ECO:0000256" key="5">
    <source>
        <dbReference type="ARBA" id="ARBA00022660"/>
    </source>
</evidence>
<keyword evidence="13 18" id="KW-0472">Membrane</keyword>
<dbReference type="EC" id="7.1.1.9" evidence="17"/>
<dbReference type="GO" id="GO:0005886">
    <property type="term" value="C:plasma membrane"/>
    <property type="evidence" value="ECO:0007669"/>
    <property type="project" value="UniProtKB-SubCell"/>
</dbReference>
<dbReference type="PANTHER" id="PTHR22888">
    <property type="entry name" value="CYTOCHROME C OXIDASE, SUBUNIT II"/>
    <property type="match status" value="1"/>
</dbReference>
<keyword evidence="12 17" id="KW-0186">Copper</keyword>
<dbReference type="AlphaFoldDB" id="A0A6S6SS20"/>
<dbReference type="PROSITE" id="PS51007">
    <property type="entry name" value="CYTC"/>
    <property type="match status" value="1"/>
</dbReference>
<evidence type="ECO:0000259" key="19">
    <source>
        <dbReference type="PROSITE" id="PS50857"/>
    </source>
</evidence>
<dbReference type="InterPro" id="IPR002429">
    <property type="entry name" value="CcO_II-like_C"/>
</dbReference>
<comment type="similarity">
    <text evidence="2 16">Belongs to the cytochrome c oxidase subunit 2 family.</text>
</comment>
<dbReference type="GO" id="GO:0004129">
    <property type="term" value="F:cytochrome-c oxidase activity"/>
    <property type="evidence" value="ECO:0007669"/>
    <property type="project" value="UniProtKB-EC"/>
</dbReference>
<evidence type="ECO:0000256" key="14">
    <source>
        <dbReference type="ARBA" id="ARBA00024688"/>
    </source>
</evidence>
<feature type="transmembrane region" description="Helical" evidence="18">
    <location>
        <begin position="69"/>
        <end position="89"/>
    </location>
</feature>
<evidence type="ECO:0000256" key="8">
    <source>
        <dbReference type="ARBA" id="ARBA00022967"/>
    </source>
</evidence>
<protein>
    <recommendedName>
        <fullName evidence="17">Cytochrome c oxidase subunit 2</fullName>
        <ecNumber evidence="17">7.1.1.9</ecNumber>
    </recommendedName>
</protein>
<feature type="transmembrane region" description="Helical" evidence="18">
    <location>
        <begin position="25"/>
        <end position="48"/>
    </location>
</feature>
<keyword evidence="3 16" id="KW-0813">Transport</keyword>
<dbReference type="GO" id="GO:0005507">
    <property type="term" value="F:copper ion binding"/>
    <property type="evidence" value="ECO:0007669"/>
    <property type="project" value="InterPro"/>
</dbReference>
<dbReference type="PRINTS" id="PR01166">
    <property type="entry name" value="CYCOXIDASEII"/>
</dbReference>
<dbReference type="InterPro" id="IPR036257">
    <property type="entry name" value="Cyt_c_oxidase_su2_TM_sf"/>
</dbReference>
<evidence type="ECO:0000256" key="16">
    <source>
        <dbReference type="RuleBase" id="RU000456"/>
    </source>
</evidence>
<keyword evidence="6 16" id="KW-0812">Transmembrane</keyword>
<dbReference type="EMBL" id="CACVAS010000058">
    <property type="protein sequence ID" value="CAA6811349.1"/>
    <property type="molecule type" value="Genomic_DNA"/>
</dbReference>
<sequence>MDANNTLTGFNSMAATFAADVDQAFWINFWISIVLGLSVIVPMFYFAWKYRESNVKDEDIINYTHNTPLEIAWTLIPTALMMVLFYYGYTSMKSLRTMPPASESITIKLEGSKWKWKYEYPANKSGHVHKITSVYDKKIGDVKRGLYVPVGTNIILEMTAPLNDVIHSWYVPAFRMKEDVVPGRTTKQWFKSDVPGEYEVECAEYCGTAHSYMYSKVVVMEQADYDAWFESTAKSPFEDPSAATISKGQSLYEDNGCAGCHSIDSDAILVGPALKGIGAKYDAEYLKDAIVNPDKDVPEGFYPGVMPPFALPDADVAELVKYMQDAK</sequence>
<evidence type="ECO:0000256" key="17">
    <source>
        <dbReference type="RuleBase" id="RU004024"/>
    </source>
</evidence>
<evidence type="ECO:0000256" key="4">
    <source>
        <dbReference type="ARBA" id="ARBA00022617"/>
    </source>
</evidence>
<keyword evidence="5 16" id="KW-0679">Respiratory chain</keyword>
<evidence type="ECO:0000256" key="7">
    <source>
        <dbReference type="ARBA" id="ARBA00022723"/>
    </source>
</evidence>
<evidence type="ECO:0000256" key="10">
    <source>
        <dbReference type="ARBA" id="ARBA00022989"/>
    </source>
</evidence>
<dbReference type="GO" id="GO:0020037">
    <property type="term" value="F:heme binding"/>
    <property type="evidence" value="ECO:0007669"/>
    <property type="project" value="InterPro"/>
</dbReference>
<keyword evidence="4 15" id="KW-0349">Heme</keyword>
<evidence type="ECO:0000256" key="18">
    <source>
        <dbReference type="SAM" id="Phobius"/>
    </source>
</evidence>
<accession>A0A6S6SS20</accession>
<dbReference type="InterPro" id="IPR014222">
    <property type="entry name" value="Cyt_c_oxidase_su2"/>
</dbReference>
<evidence type="ECO:0000256" key="11">
    <source>
        <dbReference type="ARBA" id="ARBA00023004"/>
    </source>
</evidence>
<evidence type="ECO:0000256" key="2">
    <source>
        <dbReference type="ARBA" id="ARBA00007866"/>
    </source>
</evidence>
<dbReference type="InterPro" id="IPR001505">
    <property type="entry name" value="Copper_CuA"/>
</dbReference>
<dbReference type="SUPFAM" id="SSF81464">
    <property type="entry name" value="Cytochrome c oxidase subunit II-like, transmembrane region"/>
    <property type="match status" value="1"/>
</dbReference>
<dbReference type="Gene3D" id="1.10.287.90">
    <property type="match status" value="1"/>
</dbReference>
<dbReference type="GO" id="GO:0016491">
    <property type="term" value="F:oxidoreductase activity"/>
    <property type="evidence" value="ECO:0007669"/>
    <property type="project" value="UniProtKB-KW"/>
</dbReference>
<evidence type="ECO:0000256" key="9">
    <source>
        <dbReference type="ARBA" id="ARBA00022982"/>
    </source>
</evidence>
<dbReference type="InterPro" id="IPR011759">
    <property type="entry name" value="Cyt_c_oxidase_su2_TM_dom"/>
</dbReference>
<dbReference type="Pfam" id="PF00116">
    <property type="entry name" value="COX2"/>
    <property type="match status" value="1"/>
</dbReference>
<comment type="subcellular location">
    <subcellularLocation>
        <location evidence="16">Cell membrane</location>
        <topology evidence="16">Multi-pass membrane protein</topology>
    </subcellularLocation>
    <subcellularLocation>
        <location evidence="1">Membrane</location>
        <topology evidence="1">Multi-pass membrane protein</topology>
    </subcellularLocation>
</comment>
<comment type="function">
    <text evidence="14 17">Subunits I and II form the functional core of the enzyme complex. Electrons originating in cytochrome c are transferred via heme a and Cu(A) to the binuclear center formed by heme a3 and Cu(B).</text>
</comment>
<dbReference type="GO" id="GO:0042773">
    <property type="term" value="P:ATP synthesis coupled electron transport"/>
    <property type="evidence" value="ECO:0007669"/>
    <property type="project" value="TreeGrafter"/>
</dbReference>
<dbReference type="SUPFAM" id="SSF46626">
    <property type="entry name" value="Cytochrome c"/>
    <property type="match status" value="1"/>
</dbReference>
<dbReference type="Pfam" id="PF00034">
    <property type="entry name" value="Cytochrom_C"/>
    <property type="match status" value="1"/>
</dbReference>
<keyword evidence="22" id="KW-0560">Oxidoreductase</keyword>
<evidence type="ECO:0000259" key="21">
    <source>
        <dbReference type="PROSITE" id="PS51007"/>
    </source>
</evidence>
<dbReference type="InterPro" id="IPR008972">
    <property type="entry name" value="Cupredoxin"/>
</dbReference>
<evidence type="ECO:0000259" key="20">
    <source>
        <dbReference type="PROSITE" id="PS50999"/>
    </source>
</evidence>
<evidence type="ECO:0000256" key="1">
    <source>
        <dbReference type="ARBA" id="ARBA00004141"/>
    </source>
</evidence>
<dbReference type="Gene3D" id="1.10.760.10">
    <property type="entry name" value="Cytochrome c-like domain"/>
    <property type="match status" value="1"/>
</dbReference>
<keyword evidence="8" id="KW-1278">Translocase</keyword>
<feature type="domain" description="Cytochrome oxidase subunit II transmembrane region profile" evidence="20">
    <location>
        <begin position="2"/>
        <end position="99"/>
    </location>
</feature>
<evidence type="ECO:0000256" key="6">
    <source>
        <dbReference type="ARBA" id="ARBA00022692"/>
    </source>
</evidence>
<dbReference type="InterPro" id="IPR036909">
    <property type="entry name" value="Cyt_c-like_dom_sf"/>
</dbReference>
<keyword evidence="9 16" id="KW-0249">Electron transport</keyword>
<evidence type="ECO:0000313" key="22">
    <source>
        <dbReference type="EMBL" id="CAA6811349.1"/>
    </source>
</evidence>
<comment type="catalytic activity">
    <reaction evidence="17">
        <text>4 Fe(II)-[cytochrome c] + O2 + 8 H(+)(in) = 4 Fe(III)-[cytochrome c] + 2 H2O + 4 H(+)(out)</text>
        <dbReference type="Rhea" id="RHEA:11436"/>
        <dbReference type="Rhea" id="RHEA-COMP:10350"/>
        <dbReference type="Rhea" id="RHEA-COMP:14399"/>
        <dbReference type="ChEBI" id="CHEBI:15377"/>
        <dbReference type="ChEBI" id="CHEBI:15378"/>
        <dbReference type="ChEBI" id="CHEBI:15379"/>
        <dbReference type="ChEBI" id="CHEBI:29033"/>
        <dbReference type="ChEBI" id="CHEBI:29034"/>
        <dbReference type="EC" id="7.1.1.9"/>
    </reaction>
</comment>
<keyword evidence="7 15" id="KW-0479">Metal-binding</keyword>
<reference evidence="22" key="1">
    <citation type="submission" date="2020-01" db="EMBL/GenBank/DDBJ databases">
        <authorList>
            <person name="Meier V. D."/>
            <person name="Meier V D."/>
        </authorList>
    </citation>
    <scope>NUCLEOTIDE SEQUENCE</scope>
    <source>
        <strain evidence="22">HLG_WM_MAG_01</strain>
    </source>
</reference>